<dbReference type="Pfam" id="PF00589">
    <property type="entry name" value="Phage_integrase"/>
    <property type="match status" value="1"/>
</dbReference>
<proteinExistence type="predicted"/>
<name>A0A6H9YNC2_9ACTN</name>
<dbReference type="PANTHER" id="PTHR30349:SF64">
    <property type="entry name" value="PROPHAGE INTEGRASE INTD-RELATED"/>
    <property type="match status" value="1"/>
</dbReference>
<dbReference type="OrthoDB" id="1822491at2"/>
<evidence type="ECO:0000256" key="1">
    <source>
        <dbReference type="ARBA" id="ARBA00023172"/>
    </source>
</evidence>
<evidence type="ECO:0000256" key="2">
    <source>
        <dbReference type="SAM" id="MobiDB-lite"/>
    </source>
</evidence>
<dbReference type="AlphaFoldDB" id="A0A6H9YNC2"/>
<keyword evidence="1" id="KW-0233">DNA recombination</keyword>
<dbReference type="GO" id="GO:0006310">
    <property type="term" value="P:DNA recombination"/>
    <property type="evidence" value="ECO:0007669"/>
    <property type="project" value="UniProtKB-KW"/>
</dbReference>
<protein>
    <submittedName>
        <fullName evidence="4">Site-specific integrase</fullName>
    </submittedName>
</protein>
<dbReference type="EMBL" id="WBMT01000007">
    <property type="protein sequence ID" value="KAB2348464.1"/>
    <property type="molecule type" value="Genomic_DNA"/>
</dbReference>
<accession>A0A6H9YNC2</accession>
<dbReference type="SUPFAM" id="SSF56349">
    <property type="entry name" value="DNA breaking-rejoining enzymes"/>
    <property type="match status" value="1"/>
</dbReference>
<dbReference type="InterPro" id="IPR002104">
    <property type="entry name" value="Integrase_catalytic"/>
</dbReference>
<evidence type="ECO:0000313" key="4">
    <source>
        <dbReference type="EMBL" id="KAB2348464.1"/>
    </source>
</evidence>
<sequence length="219" mass="23313">MPQAGGQGGSVADARPGARRRRPVPTPHAPAALAAGRANGASAAALDLDGQTVRIDETVYELGPLVKGTPRSEASKRRVVLPGLIIPELRAHVQEYSAPGPAGFVFVGVKGGQLRRSNFSKHWARALDKAGLPIGEIHVHDLRHTGNTYAAESGASLGELMNRMGHSSTRAAQVYLHARRERDKEIASTLDKMAKRELKRSKKKGARKKPKGTAEASGT</sequence>
<dbReference type="InterPro" id="IPR011010">
    <property type="entry name" value="DNA_brk_join_enz"/>
</dbReference>
<dbReference type="Gene3D" id="1.10.443.10">
    <property type="entry name" value="Intergrase catalytic core"/>
    <property type="match status" value="1"/>
</dbReference>
<comment type="caution">
    <text evidence="4">The sequence shown here is derived from an EMBL/GenBank/DDBJ whole genome shotgun (WGS) entry which is preliminary data.</text>
</comment>
<feature type="domain" description="Tyr recombinase" evidence="3">
    <location>
        <begin position="1"/>
        <end position="188"/>
    </location>
</feature>
<organism evidence="4 5">
    <name type="scientific">Actinomadura rudentiformis</name>
    <dbReference type="NCBI Taxonomy" id="359158"/>
    <lineage>
        <taxon>Bacteria</taxon>
        <taxon>Bacillati</taxon>
        <taxon>Actinomycetota</taxon>
        <taxon>Actinomycetes</taxon>
        <taxon>Streptosporangiales</taxon>
        <taxon>Thermomonosporaceae</taxon>
        <taxon>Actinomadura</taxon>
    </lineage>
</organism>
<dbReference type="Proteomes" id="UP000468735">
    <property type="component" value="Unassembled WGS sequence"/>
</dbReference>
<gene>
    <name evidence="4" type="ORF">F8566_16910</name>
</gene>
<dbReference type="PANTHER" id="PTHR30349">
    <property type="entry name" value="PHAGE INTEGRASE-RELATED"/>
    <property type="match status" value="1"/>
</dbReference>
<dbReference type="GO" id="GO:0003677">
    <property type="term" value="F:DNA binding"/>
    <property type="evidence" value="ECO:0007669"/>
    <property type="project" value="InterPro"/>
</dbReference>
<dbReference type="InterPro" id="IPR050090">
    <property type="entry name" value="Tyrosine_recombinase_XerCD"/>
</dbReference>
<evidence type="ECO:0000313" key="5">
    <source>
        <dbReference type="Proteomes" id="UP000468735"/>
    </source>
</evidence>
<dbReference type="GO" id="GO:0015074">
    <property type="term" value="P:DNA integration"/>
    <property type="evidence" value="ECO:0007669"/>
    <property type="project" value="InterPro"/>
</dbReference>
<reference evidence="4 5" key="1">
    <citation type="submission" date="2019-09" db="EMBL/GenBank/DDBJ databases">
        <title>Actinomadura physcomitrii sp. nov., a novel actinomycete isolated from moss [Physcomitrium sphaericum (Ludw) Fuernr].</title>
        <authorList>
            <person name="Zhuang X."/>
            <person name="Liu C."/>
        </authorList>
    </citation>
    <scope>NUCLEOTIDE SEQUENCE [LARGE SCALE GENOMIC DNA]</scope>
    <source>
        <strain evidence="4 5">HMC1</strain>
    </source>
</reference>
<feature type="region of interest" description="Disordered" evidence="2">
    <location>
        <begin position="191"/>
        <end position="219"/>
    </location>
</feature>
<feature type="compositionally biased region" description="Basic residues" evidence="2">
    <location>
        <begin position="197"/>
        <end position="211"/>
    </location>
</feature>
<feature type="region of interest" description="Disordered" evidence="2">
    <location>
        <begin position="1"/>
        <end position="29"/>
    </location>
</feature>
<dbReference type="PROSITE" id="PS51898">
    <property type="entry name" value="TYR_RECOMBINASE"/>
    <property type="match status" value="1"/>
</dbReference>
<keyword evidence="5" id="KW-1185">Reference proteome</keyword>
<dbReference type="InterPro" id="IPR013762">
    <property type="entry name" value="Integrase-like_cat_sf"/>
</dbReference>
<dbReference type="CDD" id="cd01189">
    <property type="entry name" value="INT_ICEBs1_C_like"/>
    <property type="match status" value="1"/>
</dbReference>
<evidence type="ECO:0000259" key="3">
    <source>
        <dbReference type="PROSITE" id="PS51898"/>
    </source>
</evidence>